<dbReference type="Proteomes" id="UP000502608">
    <property type="component" value="Chromosome"/>
</dbReference>
<evidence type="ECO:0000256" key="1">
    <source>
        <dbReference type="SAM" id="SignalP"/>
    </source>
</evidence>
<feature type="chain" id="PRO_5026065369" description="Rap1a immunity protein domain-containing protein" evidence="1">
    <location>
        <begin position="23"/>
        <end position="150"/>
    </location>
</feature>
<evidence type="ECO:0000313" key="3">
    <source>
        <dbReference type="Proteomes" id="UP000502608"/>
    </source>
</evidence>
<proteinExistence type="predicted"/>
<dbReference type="RefSeq" id="WP_167679493.1">
    <property type="nucleotide sequence ID" value="NZ_CP050313.1"/>
</dbReference>
<keyword evidence="3" id="KW-1185">Reference proteome</keyword>
<accession>A0A6G9QNK6</accession>
<name>A0A6G9QNK6_9GAMM</name>
<dbReference type="EMBL" id="CP050313">
    <property type="protein sequence ID" value="QIR15637.1"/>
    <property type="molecule type" value="Genomic_DNA"/>
</dbReference>
<feature type="signal peptide" evidence="1">
    <location>
        <begin position="1"/>
        <end position="22"/>
    </location>
</feature>
<sequence>MRLIQLLTLLTFTLIFSPSALSDISKNEDQQVLSSCMSLNKDSPATSTKLCAFYIHGFLAGTFNNTQQFELRKGSEGFADRAYRTRVGTLTSKIVQTELCIPANVTRDQLLKKIVDRTINELSPSTDSLQGLHSQIYEALTKESSCEPNN</sequence>
<evidence type="ECO:0000313" key="2">
    <source>
        <dbReference type="EMBL" id="QIR15637.1"/>
    </source>
</evidence>
<dbReference type="AlphaFoldDB" id="A0A6G9QNK6"/>
<dbReference type="KEGG" id="saes:HBH39_15035"/>
<organism evidence="2 3">
    <name type="scientific">Shewanella aestuarii</name>
    <dbReference type="NCBI Taxonomy" id="1028752"/>
    <lineage>
        <taxon>Bacteria</taxon>
        <taxon>Pseudomonadati</taxon>
        <taxon>Pseudomonadota</taxon>
        <taxon>Gammaproteobacteria</taxon>
        <taxon>Alteromonadales</taxon>
        <taxon>Shewanellaceae</taxon>
        <taxon>Shewanella</taxon>
    </lineage>
</organism>
<evidence type="ECO:0008006" key="4">
    <source>
        <dbReference type="Google" id="ProtNLM"/>
    </source>
</evidence>
<protein>
    <recommendedName>
        <fullName evidence="4">Rap1a immunity protein domain-containing protein</fullName>
    </recommendedName>
</protein>
<reference evidence="2 3" key="1">
    <citation type="submission" date="2020-03" db="EMBL/GenBank/DDBJ databases">
        <title>Complete genome sequence of Shewanella sp.</title>
        <authorList>
            <person name="Kim Y.-S."/>
            <person name="Kim S.-J."/>
            <person name="Jung H.-K."/>
            <person name="Kim K.-H."/>
        </authorList>
    </citation>
    <scope>NUCLEOTIDE SEQUENCE [LARGE SCALE GENOMIC DNA]</scope>
    <source>
        <strain evidence="2 3">PN3F2</strain>
    </source>
</reference>
<keyword evidence="1" id="KW-0732">Signal</keyword>
<gene>
    <name evidence="2" type="ORF">HBH39_15035</name>
</gene>